<accession>A0A014PHT9</accession>
<sequence length="82" mass="9085">MLLRVRSAPGNATTTSEPVDMDRFISYGPKVRGTSGPNVFSFCGRAHDYWLRFLVLDAQLALLAERKCELFPVGVADIVARL</sequence>
<name>A0A014PHT9_9HYPO</name>
<dbReference type="AlphaFoldDB" id="A0A014PHT9"/>
<dbReference type="Proteomes" id="UP000030151">
    <property type="component" value="Unassembled WGS sequence"/>
</dbReference>
<organism evidence="1 2">
    <name type="scientific">Metarhizium robertsii</name>
    <dbReference type="NCBI Taxonomy" id="568076"/>
    <lineage>
        <taxon>Eukaryota</taxon>
        <taxon>Fungi</taxon>
        <taxon>Dikarya</taxon>
        <taxon>Ascomycota</taxon>
        <taxon>Pezizomycotina</taxon>
        <taxon>Sordariomycetes</taxon>
        <taxon>Hypocreomycetidae</taxon>
        <taxon>Hypocreales</taxon>
        <taxon>Clavicipitaceae</taxon>
        <taxon>Metarhizium</taxon>
    </lineage>
</organism>
<proteinExistence type="predicted"/>
<comment type="caution">
    <text evidence="1">The sequence shown here is derived from an EMBL/GenBank/DDBJ whole genome shotgun (WGS) entry which is preliminary data.</text>
</comment>
<evidence type="ECO:0000313" key="1">
    <source>
        <dbReference type="EMBL" id="EXU95129.1"/>
    </source>
</evidence>
<gene>
    <name evidence="1" type="ORF">X797_011795</name>
</gene>
<evidence type="ECO:0000313" key="2">
    <source>
        <dbReference type="Proteomes" id="UP000030151"/>
    </source>
</evidence>
<dbReference type="EMBL" id="JELW01000100">
    <property type="protein sequence ID" value="EXU95129.1"/>
    <property type="molecule type" value="Genomic_DNA"/>
</dbReference>
<reference evidence="1 2" key="1">
    <citation type="submission" date="2014-02" db="EMBL/GenBank/DDBJ databases">
        <title>The genome sequence of the entomopathogenic fungus Metarhizium robertsii ARSEF 2575.</title>
        <authorList>
            <person name="Giuliano Garisto Donzelli B."/>
            <person name="Roe B.A."/>
            <person name="Macmil S.L."/>
            <person name="Krasnoff S.B."/>
            <person name="Gibson D.M."/>
        </authorList>
    </citation>
    <scope>NUCLEOTIDE SEQUENCE [LARGE SCALE GENOMIC DNA]</scope>
    <source>
        <strain evidence="1 2">ARSEF 2575</strain>
    </source>
</reference>
<dbReference type="HOGENOM" id="CLU_2558776_0_0_1"/>
<protein>
    <submittedName>
        <fullName evidence="1">Uncharacterized protein</fullName>
    </submittedName>
</protein>